<organism evidence="10 11">
    <name type="scientific">Clostridium cadaveris</name>
    <dbReference type="NCBI Taxonomy" id="1529"/>
    <lineage>
        <taxon>Bacteria</taxon>
        <taxon>Bacillati</taxon>
        <taxon>Bacillota</taxon>
        <taxon>Clostridia</taxon>
        <taxon>Eubacteriales</taxon>
        <taxon>Clostridiaceae</taxon>
        <taxon>Clostridium</taxon>
    </lineage>
</organism>
<comment type="subcellular location">
    <subcellularLocation>
        <location evidence="1">Cell membrane</location>
        <topology evidence="1">Multi-pass membrane protein</topology>
    </subcellularLocation>
</comment>
<keyword evidence="5 7" id="KW-0472">Membrane</keyword>
<dbReference type="GeneID" id="90545960"/>
<sequence>MDIDRILRLAVYAGQIMLESGGEIFRTEETIIRICNAYGIKNAESLVLPTGIMVSVSSKYCNTQTYVKRVKTMSWDLEKVSRINTLSRNLAVKAYSLDDFEAQLDEINSITGYNNKTKLFSAALAASCFSILFGSTFHDFICTFFIGILLRFVAVWCGRINLNQYFVNALSGMLGAIMAISSVHFGLGDNVDTITIGAIMLLVPGLLITNAIRDTMHGDLVAGLTRGAEAFLVAISIALGTAAIFLLKIHMGGI</sequence>
<protein>
    <submittedName>
        <fullName evidence="9">Threonine/serine exporter</fullName>
    </submittedName>
</protein>
<evidence type="ECO:0000256" key="4">
    <source>
        <dbReference type="ARBA" id="ARBA00022989"/>
    </source>
</evidence>
<feature type="transmembrane region" description="Helical" evidence="7">
    <location>
        <begin position="230"/>
        <end position="251"/>
    </location>
</feature>
<evidence type="ECO:0000256" key="6">
    <source>
        <dbReference type="ARBA" id="ARBA00034125"/>
    </source>
</evidence>
<reference evidence="9 12" key="2">
    <citation type="submission" date="2018-03" db="EMBL/GenBank/DDBJ databases">
        <title>The uncultured portion of the human microbiome is neutrally assembled.</title>
        <authorList>
            <person name="Jeraldo P."/>
            <person name="Boardman L."/>
            <person name="White B.A."/>
            <person name="Nelson H."/>
            <person name="Goldenfeld N."/>
            <person name="Chia N."/>
        </authorList>
    </citation>
    <scope>NUCLEOTIDE SEQUENCE [LARGE SCALE GENOMIC DNA]</scope>
    <source>
        <strain evidence="9">CIM:MAG 903</strain>
    </source>
</reference>
<evidence type="ECO:0000256" key="1">
    <source>
        <dbReference type="ARBA" id="ARBA00004651"/>
    </source>
</evidence>
<keyword evidence="2" id="KW-1003">Cell membrane</keyword>
<reference evidence="10 11" key="1">
    <citation type="submission" date="2016-10" db="EMBL/GenBank/DDBJ databases">
        <authorList>
            <person name="de Groot N.N."/>
        </authorList>
    </citation>
    <scope>NUCLEOTIDE SEQUENCE [LARGE SCALE GENOMIC DNA]</scope>
    <source>
        <strain evidence="10 11">NLAE-zl-G419</strain>
    </source>
</reference>
<dbReference type="eggNOG" id="COG2966">
    <property type="taxonomic scope" value="Bacteria"/>
</dbReference>
<evidence type="ECO:0000313" key="9">
    <source>
        <dbReference type="EMBL" id="PWL55702.1"/>
    </source>
</evidence>
<feature type="domain" description="Threonine/serine exporter-like N-terminal" evidence="8">
    <location>
        <begin position="8"/>
        <end position="245"/>
    </location>
</feature>
<dbReference type="OrthoDB" id="9813917at2"/>
<dbReference type="GO" id="GO:0015744">
    <property type="term" value="P:succinate transport"/>
    <property type="evidence" value="ECO:0007669"/>
    <property type="project" value="TreeGrafter"/>
</dbReference>
<keyword evidence="11" id="KW-1185">Reference proteome</keyword>
<evidence type="ECO:0000256" key="5">
    <source>
        <dbReference type="ARBA" id="ARBA00023136"/>
    </source>
</evidence>
<evidence type="ECO:0000313" key="11">
    <source>
        <dbReference type="Proteomes" id="UP000182135"/>
    </source>
</evidence>
<dbReference type="STRING" id="1529.SAMN04487885_13030"/>
<keyword evidence="4 7" id="KW-1133">Transmembrane helix</keyword>
<dbReference type="Pfam" id="PF06738">
    <property type="entry name" value="ThrE"/>
    <property type="match status" value="1"/>
</dbReference>
<dbReference type="EMBL" id="FOOE01000030">
    <property type="protein sequence ID" value="SFG16686.1"/>
    <property type="molecule type" value="Genomic_DNA"/>
</dbReference>
<proteinExistence type="inferred from homology"/>
<dbReference type="Proteomes" id="UP000246114">
    <property type="component" value="Unassembled WGS sequence"/>
</dbReference>
<feature type="transmembrane region" description="Helical" evidence="7">
    <location>
        <begin position="193"/>
        <end position="209"/>
    </location>
</feature>
<evidence type="ECO:0000259" key="8">
    <source>
        <dbReference type="Pfam" id="PF06738"/>
    </source>
</evidence>
<dbReference type="GO" id="GO:0022857">
    <property type="term" value="F:transmembrane transporter activity"/>
    <property type="evidence" value="ECO:0007669"/>
    <property type="project" value="InterPro"/>
</dbReference>
<feature type="transmembrane region" description="Helical" evidence="7">
    <location>
        <begin position="165"/>
        <end position="187"/>
    </location>
</feature>
<dbReference type="AlphaFoldDB" id="A0A1I2PSU3"/>
<evidence type="ECO:0000313" key="10">
    <source>
        <dbReference type="EMBL" id="SFG16686.1"/>
    </source>
</evidence>
<accession>A0A1I2PSU3</accession>
<dbReference type="InterPro" id="IPR010619">
    <property type="entry name" value="ThrE-like_N"/>
</dbReference>
<evidence type="ECO:0000313" key="12">
    <source>
        <dbReference type="Proteomes" id="UP000246114"/>
    </source>
</evidence>
<evidence type="ECO:0000256" key="7">
    <source>
        <dbReference type="SAM" id="Phobius"/>
    </source>
</evidence>
<dbReference type="Proteomes" id="UP000182135">
    <property type="component" value="Unassembled WGS sequence"/>
</dbReference>
<dbReference type="GO" id="GO:0005886">
    <property type="term" value="C:plasma membrane"/>
    <property type="evidence" value="ECO:0007669"/>
    <property type="project" value="UniProtKB-SubCell"/>
</dbReference>
<dbReference type="RefSeq" id="WP_027637650.1">
    <property type="nucleotide sequence ID" value="NZ_CABMJC010000013.1"/>
</dbReference>
<gene>
    <name evidence="9" type="ORF">DBY38_00870</name>
    <name evidence="10" type="ORF">SAMN04487885_13030</name>
</gene>
<name>A0A1I2PSU3_9CLOT</name>
<evidence type="ECO:0000256" key="2">
    <source>
        <dbReference type="ARBA" id="ARBA00022475"/>
    </source>
</evidence>
<dbReference type="PANTHER" id="PTHR34390">
    <property type="entry name" value="UPF0442 PROTEIN YJJB-RELATED"/>
    <property type="match status" value="1"/>
</dbReference>
<keyword evidence="3 7" id="KW-0812">Transmembrane</keyword>
<dbReference type="EMBL" id="QAMZ01000004">
    <property type="protein sequence ID" value="PWL55702.1"/>
    <property type="molecule type" value="Genomic_DNA"/>
</dbReference>
<dbReference type="InterPro" id="IPR050539">
    <property type="entry name" value="ThrE_Dicarb/AminoAcid_Exp"/>
</dbReference>
<comment type="similarity">
    <text evidence="6">Belongs to the ThrE exporter (TC 2.A.79) family.</text>
</comment>
<dbReference type="PANTHER" id="PTHR34390:SF2">
    <property type="entry name" value="SUCCINATE TRANSPORTER SUBUNIT YJJP-RELATED"/>
    <property type="match status" value="1"/>
</dbReference>
<evidence type="ECO:0000256" key="3">
    <source>
        <dbReference type="ARBA" id="ARBA00022692"/>
    </source>
</evidence>